<comment type="caution">
    <text evidence="5">The sequence shown here is derived from an EMBL/GenBank/DDBJ whole genome shotgun (WGS) entry which is preliminary data.</text>
</comment>
<dbReference type="PANTHER" id="PTHR34313:SF3">
    <property type="entry name" value="ENDOGENOUS RETROVIRUS GROUP K MEMBER 113 ENV POLYPROTEIN-RELATED"/>
    <property type="match status" value="1"/>
</dbReference>
<dbReference type="EMBL" id="VCEA01009964">
    <property type="protein sequence ID" value="KAB0337361.1"/>
    <property type="molecule type" value="Genomic_DNA"/>
</dbReference>
<sequence length="219" mass="24860">MGLLIAAILGIIAITTAAAMAGMALHKSIQTVHFVQEWHTDADVLWNTQQKIDGKLASQVAYLKQSIILLGDQLVSLQKQVRLRCDWNYSSFCVTKKKTQLIWDKVKQHLLNQGNISVDIQDLQQDILKVFNKHLNVISGSDFLDTVADNLSSLHPLKQIKTFGYGIALVMGVLLIMCLCFCIVWKRTMKRQRSQQQQLAFLTISHHMQSQKRGDRVFN</sequence>
<evidence type="ECO:0000256" key="3">
    <source>
        <dbReference type="SAM" id="SignalP"/>
    </source>
</evidence>
<evidence type="ECO:0000259" key="4">
    <source>
        <dbReference type="Pfam" id="PF00517"/>
    </source>
</evidence>
<dbReference type="InterPro" id="IPR000328">
    <property type="entry name" value="GP41-like"/>
</dbReference>
<organism evidence="5 7">
    <name type="scientific">Muntiacus muntjak</name>
    <name type="common">Barking deer</name>
    <name type="synonym">Indian muntjac</name>
    <dbReference type="NCBI Taxonomy" id="9888"/>
    <lineage>
        <taxon>Eukaryota</taxon>
        <taxon>Metazoa</taxon>
        <taxon>Chordata</taxon>
        <taxon>Craniata</taxon>
        <taxon>Vertebrata</taxon>
        <taxon>Euteleostomi</taxon>
        <taxon>Mammalia</taxon>
        <taxon>Eutheria</taxon>
        <taxon>Laurasiatheria</taxon>
        <taxon>Artiodactyla</taxon>
        <taxon>Ruminantia</taxon>
        <taxon>Pecora</taxon>
        <taxon>Cervidae</taxon>
        <taxon>Muntiacinae</taxon>
        <taxon>Muntiacus</taxon>
    </lineage>
</organism>
<evidence type="ECO:0000256" key="1">
    <source>
        <dbReference type="ARBA" id="ARBA00004328"/>
    </source>
</evidence>
<proteinExistence type="predicted"/>
<keyword evidence="2" id="KW-0812">Transmembrane</keyword>
<dbReference type="Pfam" id="PF00517">
    <property type="entry name" value="GP41"/>
    <property type="match status" value="1"/>
</dbReference>
<keyword evidence="2" id="KW-1133">Transmembrane helix</keyword>
<comment type="subcellular location">
    <subcellularLocation>
        <location evidence="1">Virion</location>
    </subcellularLocation>
</comment>
<accession>A0A5N3UL37</accession>
<evidence type="ECO:0000313" key="7">
    <source>
        <dbReference type="Proteomes" id="UP000326458"/>
    </source>
</evidence>
<name>A0A5N3UL37_MUNMU</name>
<dbReference type="EMBL" id="VCEA01009965">
    <property type="protein sequence ID" value="KAB0337360.1"/>
    <property type="molecule type" value="Genomic_DNA"/>
</dbReference>
<keyword evidence="2" id="KW-0472">Membrane</keyword>
<dbReference type="Proteomes" id="UP000326458">
    <property type="component" value="Unassembled WGS sequence"/>
</dbReference>
<feature type="chain" id="PRO_5044622238" description="Retroviral envelope protein GP41-like domain-containing protein" evidence="3">
    <location>
        <begin position="18"/>
        <end position="219"/>
    </location>
</feature>
<dbReference type="InterPro" id="IPR051255">
    <property type="entry name" value="Retroviral_env_glycoprotein"/>
</dbReference>
<evidence type="ECO:0000313" key="6">
    <source>
        <dbReference type="EMBL" id="KAB0337361.1"/>
    </source>
</evidence>
<dbReference type="PANTHER" id="PTHR34313">
    <property type="entry name" value="ENDOGENOUS RETROVIRUS GROUP K MEMBER 113 ENV POLYPROTEIN-RELATED"/>
    <property type="match status" value="1"/>
</dbReference>
<dbReference type="GO" id="GO:0005198">
    <property type="term" value="F:structural molecule activity"/>
    <property type="evidence" value="ECO:0007669"/>
    <property type="project" value="InterPro"/>
</dbReference>
<keyword evidence="7" id="KW-1185">Reference proteome</keyword>
<gene>
    <name evidence="6" type="ORF">FD754_025230</name>
    <name evidence="5" type="ORF">FD754_025231</name>
</gene>
<dbReference type="AlphaFoldDB" id="A0A5N3UL37"/>
<evidence type="ECO:0000313" key="5">
    <source>
        <dbReference type="EMBL" id="KAB0337360.1"/>
    </source>
</evidence>
<evidence type="ECO:0000256" key="2">
    <source>
        <dbReference type="SAM" id="Phobius"/>
    </source>
</evidence>
<reference evidence="5 7" key="1">
    <citation type="submission" date="2019-06" db="EMBL/GenBank/DDBJ databases">
        <title>Discovery of a novel chromosome fission-fusion reversal in muntjac.</title>
        <authorList>
            <person name="Mudd A.B."/>
            <person name="Bredeson J.V."/>
            <person name="Baum R."/>
            <person name="Hockemeyer D."/>
            <person name="Rokhsar D.S."/>
        </authorList>
    </citation>
    <scope>NUCLEOTIDE SEQUENCE [LARGE SCALE GENOMIC DNA]</scope>
    <source>
        <strain evidence="5">UTSW_UCB_Mm</strain>
        <tissue evidence="5">Fibroblast cell line</tissue>
    </source>
</reference>
<feature type="transmembrane region" description="Helical" evidence="2">
    <location>
        <begin position="163"/>
        <end position="185"/>
    </location>
</feature>
<feature type="signal peptide" evidence="3">
    <location>
        <begin position="1"/>
        <end position="17"/>
    </location>
</feature>
<protein>
    <recommendedName>
        <fullName evidence="4">Retroviral envelope protein GP41-like domain-containing protein</fullName>
    </recommendedName>
</protein>
<keyword evidence="3" id="KW-0732">Signal</keyword>
<feature type="domain" description="Retroviral envelope protein GP41-like" evidence="4">
    <location>
        <begin position="20"/>
        <end position="184"/>
    </location>
</feature>